<dbReference type="STRING" id="1042163.BRLA_c045630"/>
<proteinExistence type="predicted"/>
<accession>A0A075R8D0</accession>
<dbReference type="GO" id="GO:0032259">
    <property type="term" value="P:methylation"/>
    <property type="evidence" value="ECO:0007669"/>
    <property type="project" value="UniProtKB-KW"/>
</dbReference>
<dbReference type="Gene3D" id="3.40.50.150">
    <property type="entry name" value="Vaccinia Virus protein VP39"/>
    <property type="match status" value="1"/>
</dbReference>
<protein>
    <submittedName>
        <fullName evidence="2">Putative S-adenosylmethionine-dependent methyltransferase</fullName>
        <ecNumber evidence="2">2.1.1.-</ecNumber>
    </submittedName>
</protein>
<dbReference type="Proteomes" id="UP000005850">
    <property type="component" value="Chromosome"/>
</dbReference>
<dbReference type="PANTHER" id="PTHR43861">
    <property type="entry name" value="TRANS-ACONITATE 2-METHYLTRANSFERASE-RELATED"/>
    <property type="match status" value="1"/>
</dbReference>
<dbReference type="InterPro" id="IPR029063">
    <property type="entry name" value="SAM-dependent_MTases_sf"/>
</dbReference>
<dbReference type="RefSeq" id="WP_003334103.1">
    <property type="nucleotide sequence ID" value="NZ_CP007806.1"/>
</dbReference>
<dbReference type="eggNOG" id="COG2227">
    <property type="taxonomic scope" value="Bacteria"/>
</dbReference>
<dbReference type="Pfam" id="PF08241">
    <property type="entry name" value="Methyltransf_11"/>
    <property type="match status" value="1"/>
</dbReference>
<dbReference type="GO" id="GO:0008757">
    <property type="term" value="F:S-adenosylmethionine-dependent methyltransferase activity"/>
    <property type="evidence" value="ECO:0007669"/>
    <property type="project" value="InterPro"/>
</dbReference>
<dbReference type="EMBL" id="CP007806">
    <property type="protein sequence ID" value="AIG28827.1"/>
    <property type="molecule type" value="Genomic_DNA"/>
</dbReference>
<evidence type="ECO:0000259" key="1">
    <source>
        <dbReference type="Pfam" id="PF08241"/>
    </source>
</evidence>
<dbReference type="EC" id="2.1.1.-" evidence="2"/>
<evidence type="ECO:0000313" key="2">
    <source>
        <dbReference type="EMBL" id="AIG28827.1"/>
    </source>
</evidence>
<reference evidence="2 3" key="1">
    <citation type="journal article" date="2011" name="J. Bacteriol.">
        <title>Genome sequence of Brevibacillus laterosporus LMG 15441, a pathogen of invertebrates.</title>
        <authorList>
            <person name="Djukic M."/>
            <person name="Poehlein A."/>
            <person name="Thurmer A."/>
            <person name="Daniel R."/>
        </authorList>
    </citation>
    <scope>NUCLEOTIDE SEQUENCE [LARGE SCALE GENOMIC DNA]</scope>
    <source>
        <strain evidence="2 3">LMG 15441</strain>
    </source>
</reference>
<gene>
    <name evidence="2" type="ORF">BRLA_c045630</name>
</gene>
<organism evidence="2 3">
    <name type="scientific">Brevibacillus laterosporus LMG 15441</name>
    <dbReference type="NCBI Taxonomy" id="1042163"/>
    <lineage>
        <taxon>Bacteria</taxon>
        <taxon>Bacillati</taxon>
        <taxon>Bacillota</taxon>
        <taxon>Bacilli</taxon>
        <taxon>Bacillales</taxon>
        <taxon>Paenibacillaceae</taxon>
        <taxon>Brevibacillus</taxon>
    </lineage>
</organism>
<keyword evidence="2" id="KW-0808">Transferase</keyword>
<dbReference type="HOGENOM" id="CLU_080680_0_0_9"/>
<keyword evidence="3" id="KW-1185">Reference proteome</keyword>
<name>A0A075R8D0_BRELA</name>
<feature type="domain" description="Methyltransferase type 11" evidence="1">
    <location>
        <begin position="54"/>
        <end position="153"/>
    </location>
</feature>
<dbReference type="KEGG" id="blr:BRLA_c045630"/>
<dbReference type="AlphaFoldDB" id="A0A075R8D0"/>
<dbReference type="InterPro" id="IPR013216">
    <property type="entry name" value="Methyltransf_11"/>
</dbReference>
<keyword evidence="2" id="KW-0489">Methyltransferase</keyword>
<sequence length="217" mass="25376">MKKEKEADIEGDWVLLEWTGERIIPKLLKPMNGMLLEHLARYYFSTPYCRGRVLDIACGTGYGCHMVVKERKREVTQLIGVDVDQETLFYANREYNHQKVTYLQHDALDPKLPEKLGMFDTILSFETIEHVADDQLFMENIYHMLKPGGTLVLSSPFGRGRGMPTSEPFHVHQLTPEEFEQLFVRFSEVEIYYQRGLTFEKPRDQVRYFIGMAVCKK</sequence>
<dbReference type="CDD" id="cd02440">
    <property type="entry name" value="AdoMet_MTases"/>
    <property type="match status" value="1"/>
</dbReference>
<dbReference type="SUPFAM" id="SSF53335">
    <property type="entry name" value="S-adenosyl-L-methionine-dependent methyltransferases"/>
    <property type="match status" value="1"/>
</dbReference>
<evidence type="ECO:0000313" key="3">
    <source>
        <dbReference type="Proteomes" id="UP000005850"/>
    </source>
</evidence>